<feature type="compositionally biased region" description="Basic and acidic residues" evidence="2">
    <location>
        <begin position="206"/>
        <end position="233"/>
    </location>
</feature>
<name>A0A2A4WZF2_9GAMM</name>
<organism evidence="3 4">
    <name type="scientific">SAR86 cluster bacterium</name>
    <dbReference type="NCBI Taxonomy" id="2030880"/>
    <lineage>
        <taxon>Bacteria</taxon>
        <taxon>Pseudomonadati</taxon>
        <taxon>Pseudomonadota</taxon>
        <taxon>Gammaproteobacteria</taxon>
        <taxon>SAR86 cluster</taxon>
    </lineage>
</organism>
<evidence type="ECO:0000256" key="2">
    <source>
        <dbReference type="SAM" id="MobiDB-lite"/>
    </source>
</evidence>
<dbReference type="EMBL" id="NVUL01000080">
    <property type="protein sequence ID" value="PCI75197.1"/>
    <property type="molecule type" value="Genomic_DNA"/>
</dbReference>
<feature type="coiled-coil region" evidence="1">
    <location>
        <begin position="596"/>
        <end position="623"/>
    </location>
</feature>
<proteinExistence type="predicted"/>
<sequence length="846" mass="95927">MTTASNPASPLIDNTWLNQDSAQRLVTIEKLDLEGPGTTAFFLKIAQEDEYEAVRCSAIARIVELEALEQLQSVGGKAQENAKQQIYRIVAGTLASKHSEIERIEKLEQLPSNGAKQVALITKLKTIGSLAVGAVAQNEDLADICLFAGSVHVRKSAAVKITDTQLLKEILAKVTGKDKTVTKTIVSRLATDSSDESQKGSANTEAEPKTKKDEATSKIADKPVDNKTEKVEKVDAPLLEPSVEFDAVEKEATKLSYKNTARLFEIRSQLRKLQARLADTDSELTGKIEGLQANIAEKITKNNEYQEQLKAKTEELLTSLAEALEAGNSESATQSWDRIQGNISNTANQVRAELLKKSNVHKEKIIELRDWKIFAATEKKKELIAHMQHLIESKMHASDRSKNISKMHKEWKSLGRSSQNEQLWKEFKKLSDQAYEPCKEYFKERKQLMVENLLKRRKICESLEAEHKLLLEADGDPDISKLNKLLSDSEKDWKSYAPIEQRKIKSLQKRFYETINQLRKLRKKKLSISAKQKQEIVGQAQELSKSDDNKHAMNEAKRLQQEWKKIGPTSYREDQKYWQDFRAACDAIFNKRDHASNELREDLQKIETRLNEILAALDAIAKKDDSSFRESRASYQDLAQEFSNSLDPRIKSQRKRLLDRFNSAKRLIDARFRALPDKRQQQLMQSILEKASTLQNIEKALLGESDAEKFSSLQQAFDSDAWSKADKCGNTEVDDLLNTRQSAVISAKSNSELAKQRKQCEDTFRQLCIQAEIRSNVDSPAEDKALRMKFQLEQLQSGFGQAKPDPKQNLKYAMNTEMHSIALGPLDDSTRETFTARLSDVLQKLR</sequence>
<gene>
    <name evidence="3" type="ORF">COB20_13405</name>
</gene>
<evidence type="ECO:0008006" key="5">
    <source>
        <dbReference type="Google" id="ProtNLM"/>
    </source>
</evidence>
<reference evidence="4" key="1">
    <citation type="submission" date="2017-08" db="EMBL/GenBank/DDBJ databases">
        <title>A dynamic microbial community with high functional redundancy inhabits the cold, oxic subseafloor aquifer.</title>
        <authorList>
            <person name="Tully B.J."/>
            <person name="Wheat C.G."/>
            <person name="Glazer B.T."/>
            <person name="Huber J.A."/>
        </authorList>
    </citation>
    <scope>NUCLEOTIDE SEQUENCE [LARGE SCALE GENOMIC DNA]</scope>
</reference>
<keyword evidence="1" id="KW-0175">Coiled coil</keyword>
<comment type="caution">
    <text evidence="3">The sequence shown here is derived from an EMBL/GenBank/DDBJ whole genome shotgun (WGS) entry which is preliminary data.</text>
</comment>
<dbReference type="Pfam" id="PF03993">
    <property type="entry name" value="DUF349"/>
    <property type="match status" value="3"/>
</dbReference>
<dbReference type="AlphaFoldDB" id="A0A2A4WZF2"/>
<accession>A0A2A4WZF2</accession>
<feature type="coiled-coil region" evidence="1">
    <location>
        <begin position="263"/>
        <end position="322"/>
    </location>
</feature>
<dbReference type="InterPro" id="IPR007139">
    <property type="entry name" value="DUF349"/>
</dbReference>
<protein>
    <recommendedName>
        <fullName evidence="5">DUF349 domain-containing protein</fullName>
    </recommendedName>
</protein>
<dbReference type="Proteomes" id="UP000218767">
    <property type="component" value="Unassembled WGS sequence"/>
</dbReference>
<evidence type="ECO:0000313" key="4">
    <source>
        <dbReference type="Proteomes" id="UP000218767"/>
    </source>
</evidence>
<evidence type="ECO:0000313" key="3">
    <source>
        <dbReference type="EMBL" id="PCI75197.1"/>
    </source>
</evidence>
<evidence type="ECO:0000256" key="1">
    <source>
        <dbReference type="SAM" id="Coils"/>
    </source>
</evidence>
<feature type="region of interest" description="Disordered" evidence="2">
    <location>
        <begin position="190"/>
        <end position="233"/>
    </location>
</feature>